<accession>A0A024GIH0</accession>
<dbReference type="OrthoDB" id="5918597at2759"/>
<keyword evidence="2" id="KW-1185">Reference proteome</keyword>
<reference evidence="1 2" key="1">
    <citation type="submission" date="2012-05" db="EMBL/GenBank/DDBJ databases">
        <title>Recombination and specialization in a pathogen metapopulation.</title>
        <authorList>
            <person name="Gardiner A."/>
            <person name="Kemen E."/>
            <person name="Schultz-Larsen T."/>
            <person name="MacLean D."/>
            <person name="Van Oosterhout C."/>
            <person name="Jones J.D.G."/>
        </authorList>
    </citation>
    <scope>NUCLEOTIDE SEQUENCE [LARGE SCALE GENOMIC DNA]</scope>
    <source>
        <strain evidence="1 2">Ac Nc2</strain>
    </source>
</reference>
<evidence type="ECO:0000313" key="2">
    <source>
        <dbReference type="Proteomes" id="UP000053237"/>
    </source>
</evidence>
<evidence type="ECO:0000313" key="1">
    <source>
        <dbReference type="EMBL" id="CCI46486.1"/>
    </source>
</evidence>
<name>A0A024GIH0_9STRA</name>
<protein>
    <submittedName>
        <fullName evidence="1">Uncharacterized protein</fullName>
    </submittedName>
</protein>
<dbReference type="Proteomes" id="UP000053237">
    <property type="component" value="Unassembled WGS sequence"/>
</dbReference>
<gene>
    <name evidence="1" type="ORF">BN9_074150</name>
</gene>
<proteinExistence type="predicted"/>
<dbReference type="AlphaFoldDB" id="A0A024GIH0"/>
<dbReference type="InParanoid" id="A0A024GIH0"/>
<dbReference type="EMBL" id="CAIX01000128">
    <property type="protein sequence ID" value="CCI46486.1"/>
    <property type="molecule type" value="Genomic_DNA"/>
</dbReference>
<comment type="caution">
    <text evidence="1">The sequence shown here is derived from an EMBL/GenBank/DDBJ whole genome shotgun (WGS) entry which is preliminary data.</text>
</comment>
<sequence>MKRSFSSKEPKQPPSIMEGFEGMKEFWKRCVDRAPTYEKYKHANVLSPSAFPFTRRWGPVQFAMLQLPTLTEIDLFEFLEGAQMASELVTRTFYDEDFRKYALSLPRLSRKALFDNTGEFYEAVQALEAQEEPDCVKMMRKGVSEVCFEAVIFSIQNSKNTKHTVELCELDVDRMYLENVGFRIVPQSILQESRAFRTYACENNSQEGPETADTIQDDIKEEVLELRVISRSKEHIKVYADGNHKQLTLPNRASWAFASCVTTPEQLDWRIAGIRHHTVV</sequence>
<organism evidence="1 2">
    <name type="scientific">Albugo candida</name>
    <dbReference type="NCBI Taxonomy" id="65357"/>
    <lineage>
        <taxon>Eukaryota</taxon>
        <taxon>Sar</taxon>
        <taxon>Stramenopiles</taxon>
        <taxon>Oomycota</taxon>
        <taxon>Peronosporomycetes</taxon>
        <taxon>Albuginales</taxon>
        <taxon>Albuginaceae</taxon>
        <taxon>Albugo</taxon>
    </lineage>
</organism>